<accession>A0A9P6Y550</accession>
<reference evidence="1 2" key="1">
    <citation type="journal article" date="2020" name="Microb. Genom.">
        <title>Genetic diversity of clinical and environmental Mucorales isolates obtained from an investigation of mucormycosis cases among solid organ transplant recipients.</title>
        <authorList>
            <person name="Nguyen M.H."/>
            <person name="Kaul D."/>
            <person name="Muto C."/>
            <person name="Cheng S.J."/>
            <person name="Richter R.A."/>
            <person name="Bruno V.M."/>
            <person name="Liu G."/>
            <person name="Beyhan S."/>
            <person name="Sundermann A.J."/>
            <person name="Mounaud S."/>
            <person name="Pasculle A.W."/>
            <person name="Nierman W.C."/>
            <person name="Driscoll E."/>
            <person name="Cumbie R."/>
            <person name="Clancy C.J."/>
            <person name="Dupont C.L."/>
        </authorList>
    </citation>
    <scope>NUCLEOTIDE SEQUENCE [LARGE SCALE GENOMIC DNA]</scope>
    <source>
        <strain evidence="1 2">GL24</strain>
    </source>
</reference>
<dbReference type="AlphaFoldDB" id="A0A9P6Y550"/>
<name>A0A9P6Y550_9FUNG</name>
<proteinExistence type="predicted"/>
<evidence type="ECO:0000313" key="1">
    <source>
        <dbReference type="EMBL" id="KAG1539593.1"/>
    </source>
</evidence>
<comment type="caution">
    <text evidence="1">The sequence shown here is derived from an EMBL/GenBank/DDBJ whole genome shotgun (WGS) entry which is preliminary data.</text>
</comment>
<keyword evidence="2" id="KW-1185">Reference proteome</keyword>
<protein>
    <submittedName>
        <fullName evidence="1">Uncharacterized protein</fullName>
    </submittedName>
</protein>
<gene>
    <name evidence="1" type="ORF">G6F50_014477</name>
</gene>
<evidence type="ECO:0000313" key="2">
    <source>
        <dbReference type="Proteomes" id="UP000740926"/>
    </source>
</evidence>
<sequence>MRLSSAWPWTAGRDLQVLAGLEQPTAVAQQIGAGQVQILPRSHGTATVVDGLRLGLQRASSGQGALVAVVEQAVHAYGQCAAAIAVHGAAAIVERAHADARIACGQDATAAIFQCLVDRQGAAAAAGGLDRALVVEQVRAAQIQRAIAGKRATSIVQAVACVHIQYIGARSDDRTTRIQQRARPHGDARSGQRSIAQIGGFARQLHGAPAARCRRHCRTVRW</sequence>
<dbReference type="EMBL" id="JAANIU010006955">
    <property type="protein sequence ID" value="KAG1539593.1"/>
    <property type="molecule type" value="Genomic_DNA"/>
</dbReference>
<organism evidence="1 2">
    <name type="scientific">Rhizopus delemar</name>
    <dbReference type="NCBI Taxonomy" id="936053"/>
    <lineage>
        <taxon>Eukaryota</taxon>
        <taxon>Fungi</taxon>
        <taxon>Fungi incertae sedis</taxon>
        <taxon>Mucoromycota</taxon>
        <taxon>Mucoromycotina</taxon>
        <taxon>Mucoromycetes</taxon>
        <taxon>Mucorales</taxon>
        <taxon>Mucorineae</taxon>
        <taxon>Rhizopodaceae</taxon>
        <taxon>Rhizopus</taxon>
    </lineage>
</organism>
<dbReference type="Proteomes" id="UP000740926">
    <property type="component" value="Unassembled WGS sequence"/>
</dbReference>